<reference evidence="2 3" key="1">
    <citation type="submission" date="2019-06" db="EMBL/GenBank/DDBJ databases">
        <title>A chromosome-scale genome assembly of the European perch, Perca fluviatilis.</title>
        <authorList>
            <person name="Roques C."/>
            <person name="Zahm M."/>
            <person name="Cabau C."/>
            <person name="Klopp C."/>
            <person name="Bouchez O."/>
            <person name="Donnadieu C."/>
            <person name="Kuhl H."/>
            <person name="Gislard M."/>
            <person name="Guendouz S."/>
            <person name="Journot L."/>
            <person name="Haffray P."/>
            <person name="Bestin A."/>
            <person name="Morvezen R."/>
            <person name="Feron R."/>
            <person name="Wen M."/>
            <person name="Jouanno E."/>
            <person name="Herpin A."/>
            <person name="Schartl M."/>
            <person name="Postlethwait J."/>
            <person name="Schaerlinger B."/>
            <person name="Chardard D."/>
            <person name="Lecocq T."/>
            <person name="Poncet C."/>
            <person name="Jaffrelo L."/>
            <person name="Lampietro C."/>
            <person name="Guiguen Y."/>
        </authorList>
    </citation>
    <scope>NUCLEOTIDE SEQUENCE [LARGE SCALE GENOMIC DNA]</scope>
    <source>
        <tissue evidence="2">Blood</tissue>
    </source>
</reference>
<dbReference type="PANTHER" id="PTHR37476:SF1">
    <property type="entry name" value="COILED-COIL DOMAIN-CONTAINING PROTEIN 171"/>
    <property type="match status" value="1"/>
</dbReference>
<name>A0A6A5DZZ6_PERFL</name>
<proteinExistence type="predicted"/>
<organism evidence="2 3">
    <name type="scientific">Perca fluviatilis</name>
    <name type="common">European perch</name>
    <dbReference type="NCBI Taxonomy" id="8168"/>
    <lineage>
        <taxon>Eukaryota</taxon>
        <taxon>Metazoa</taxon>
        <taxon>Chordata</taxon>
        <taxon>Craniata</taxon>
        <taxon>Vertebrata</taxon>
        <taxon>Euteleostomi</taxon>
        <taxon>Actinopterygii</taxon>
        <taxon>Neopterygii</taxon>
        <taxon>Teleostei</taxon>
        <taxon>Neoteleostei</taxon>
        <taxon>Acanthomorphata</taxon>
        <taxon>Eupercaria</taxon>
        <taxon>Perciformes</taxon>
        <taxon>Percoidei</taxon>
        <taxon>Percidae</taxon>
        <taxon>Percinae</taxon>
        <taxon>Perca</taxon>
    </lineage>
</organism>
<evidence type="ECO:0000256" key="1">
    <source>
        <dbReference type="SAM" id="Coils"/>
    </source>
</evidence>
<dbReference type="PANTHER" id="PTHR37476">
    <property type="entry name" value="COILED-COIL DOMAIN-CONTAINING PROTEIN 171"/>
    <property type="match status" value="1"/>
</dbReference>
<protein>
    <submittedName>
        <fullName evidence="2">Uncharacterized protein</fullName>
    </submittedName>
</protein>
<feature type="coiled-coil region" evidence="1">
    <location>
        <begin position="30"/>
        <end position="88"/>
    </location>
</feature>
<evidence type="ECO:0000313" key="2">
    <source>
        <dbReference type="EMBL" id="KAF1381181.1"/>
    </source>
</evidence>
<keyword evidence="3" id="KW-1185">Reference proteome</keyword>
<sequence length="201" mass="23358">MRWRLHQLEKERLELTTAHNQELCRLQAELARLRANVERGEAQRAELQYQLTASQRDAARAASLSRDKHALTERAAALQLTVEELQKVVDITRRARDEDQHALQQEVEERDRLIHNFSSENQRLHRLLQVRGRDLEAALAAERCVLQEARSDLELLRTRLRETEHAIGLERERAVAMETALGLERDRGGAMEHAMEHAMQR</sequence>
<keyword evidence="1" id="KW-0175">Coiled coil</keyword>
<dbReference type="AlphaFoldDB" id="A0A6A5DZZ6"/>
<dbReference type="Proteomes" id="UP000465112">
    <property type="component" value="Chromosome 14"/>
</dbReference>
<comment type="caution">
    <text evidence="2">The sequence shown here is derived from an EMBL/GenBank/DDBJ whole genome shotgun (WGS) entry which is preliminary data.</text>
</comment>
<evidence type="ECO:0000313" key="3">
    <source>
        <dbReference type="Proteomes" id="UP000465112"/>
    </source>
</evidence>
<accession>A0A6A5DZZ6</accession>
<dbReference type="EMBL" id="VHII01000014">
    <property type="protein sequence ID" value="KAF1381181.1"/>
    <property type="molecule type" value="Genomic_DNA"/>
</dbReference>
<gene>
    <name evidence="2" type="ORF">PFLUV_G00171860</name>
</gene>